<dbReference type="SUPFAM" id="SSF53955">
    <property type="entry name" value="Lysozyme-like"/>
    <property type="match status" value="1"/>
</dbReference>
<feature type="domain" description="Penicillin-binding protein transpeptidase" evidence="15">
    <location>
        <begin position="324"/>
        <end position="557"/>
    </location>
</feature>
<evidence type="ECO:0000256" key="7">
    <source>
        <dbReference type="ARBA" id="ARBA00022801"/>
    </source>
</evidence>
<keyword evidence="6 17" id="KW-0808">Transferase</keyword>
<evidence type="ECO:0000256" key="8">
    <source>
        <dbReference type="ARBA" id="ARBA00022960"/>
    </source>
</evidence>
<proteinExistence type="predicted"/>
<keyword evidence="5 17" id="KW-0328">Glycosyltransferase</keyword>
<keyword evidence="18" id="KW-1185">Reference proteome</keyword>
<gene>
    <name evidence="17" type="ORF">ACFOZY_09815</name>
</gene>
<organism evidence="17 18">
    <name type="scientific">Chungangia koreensis</name>
    <dbReference type="NCBI Taxonomy" id="752657"/>
    <lineage>
        <taxon>Bacteria</taxon>
        <taxon>Bacillati</taxon>
        <taxon>Bacillota</taxon>
        <taxon>Bacilli</taxon>
        <taxon>Lactobacillales</taxon>
        <taxon>Chungangia</taxon>
    </lineage>
</organism>
<accession>A0ABV8X6S2</accession>
<evidence type="ECO:0000259" key="15">
    <source>
        <dbReference type="Pfam" id="PF00905"/>
    </source>
</evidence>
<dbReference type="PANTHER" id="PTHR32282:SF11">
    <property type="entry name" value="PENICILLIN-BINDING PROTEIN 1B"/>
    <property type="match status" value="1"/>
</dbReference>
<evidence type="ECO:0000256" key="9">
    <source>
        <dbReference type="ARBA" id="ARBA00022984"/>
    </source>
</evidence>
<dbReference type="SUPFAM" id="SSF56601">
    <property type="entry name" value="beta-lactamase/transpeptidase-like"/>
    <property type="match status" value="1"/>
</dbReference>
<keyword evidence="2" id="KW-1003">Cell membrane</keyword>
<keyword evidence="11" id="KW-0511">Multifunctional enzyme</keyword>
<dbReference type="NCBIfam" id="TIGR02074">
    <property type="entry name" value="PBP_1a_fam"/>
    <property type="match status" value="1"/>
</dbReference>
<keyword evidence="12" id="KW-0961">Cell wall biogenesis/degradation</keyword>
<dbReference type="InterPro" id="IPR050396">
    <property type="entry name" value="Glycosyltr_51/Transpeptidase"/>
</dbReference>
<evidence type="ECO:0000313" key="17">
    <source>
        <dbReference type="EMBL" id="MFC4410709.1"/>
    </source>
</evidence>
<dbReference type="Gene3D" id="3.40.710.10">
    <property type="entry name" value="DD-peptidase/beta-lactamase superfamily"/>
    <property type="match status" value="1"/>
</dbReference>
<evidence type="ECO:0000256" key="12">
    <source>
        <dbReference type="ARBA" id="ARBA00023316"/>
    </source>
</evidence>
<sequence>MTYQKKRKRRNRWRKIALISLSVLTAAVTAFISLRLYAQITGAPSLSVPKATIFLDRNGNEIGDRFAAERRYWVSLDEISPFLVDAIIAVEDKDFYEHHGFDYSRIASALLKDIKAFRKVEGASTISQQYARNLYLSLDKTWTRKVNEALIAYRMEVFYDKDVILEGYLNTVYFGHGMYGVEAASKFYFGKPAKELTLAESALLAGIPKGPSIYSPVESMENATNRQQVILSLMETQNYITSEQREHAKAEQIVLKHEEWRDTKLVAPYFLDEVWKEAEKILTDKGRLLSEGGWTIQTTLNVHHQQVAEESIQKWMPNNDLQVGFVAMEPDTGYVTAMVGGREYTASPFNRATQAKRQSGSAMKPILYAAAIEEGFSPLTYLRSEETVFTYDGGRATYEPSNVNGKFAHRPISLAQALAISDNIYAVKTLEEIGYEPFRNVTKRFGVDAKILDTPAMALGTSEVTLEDMTNAYNIIAARGEKTEPVMILSIKDEDGRDVYVRKEGKRKRALLEEDAFILTHLMTGMFDPVFNDYTPATGLSMRAKQTRPYAAKSGTTLSDQYLIGFSPSLTAGIWTGYDVGKQLTEASDKQATKQIWIEFMEKALSGQPAEPFLPPKGVTGVIVDVETGGIAVSACEKKRLIYVKDKDIPDKLCTDPALRAERSSGEKDEGFQLFPFSFFD</sequence>
<dbReference type="InterPro" id="IPR036950">
    <property type="entry name" value="PBP_transglycosylase"/>
</dbReference>
<dbReference type="Pfam" id="PF00912">
    <property type="entry name" value="Transgly"/>
    <property type="match status" value="1"/>
</dbReference>
<comment type="caution">
    <text evidence="17">The sequence shown here is derived from an EMBL/GenBank/DDBJ whole genome shotgun (WGS) entry which is preliminary data.</text>
</comment>
<dbReference type="Proteomes" id="UP001595817">
    <property type="component" value="Unassembled WGS sequence"/>
</dbReference>
<comment type="catalytic activity">
    <reaction evidence="14">
        <text>[GlcNAc-(1-&gt;4)-Mur2Ac(oyl-L-Ala-gamma-D-Glu-L-Lys-D-Ala-D-Ala)](n)-di-trans,octa-cis-undecaprenyl diphosphate + beta-D-GlcNAc-(1-&gt;4)-Mur2Ac(oyl-L-Ala-gamma-D-Glu-L-Lys-D-Ala-D-Ala)-di-trans,octa-cis-undecaprenyl diphosphate = [GlcNAc-(1-&gt;4)-Mur2Ac(oyl-L-Ala-gamma-D-Glu-L-Lys-D-Ala-D-Ala)](n+1)-di-trans,octa-cis-undecaprenyl diphosphate + di-trans,octa-cis-undecaprenyl diphosphate + H(+)</text>
        <dbReference type="Rhea" id="RHEA:23708"/>
        <dbReference type="Rhea" id="RHEA-COMP:9602"/>
        <dbReference type="Rhea" id="RHEA-COMP:9603"/>
        <dbReference type="ChEBI" id="CHEBI:15378"/>
        <dbReference type="ChEBI" id="CHEBI:58405"/>
        <dbReference type="ChEBI" id="CHEBI:60033"/>
        <dbReference type="ChEBI" id="CHEBI:78435"/>
        <dbReference type="EC" id="2.4.99.28"/>
    </reaction>
</comment>
<evidence type="ECO:0000256" key="5">
    <source>
        <dbReference type="ARBA" id="ARBA00022676"/>
    </source>
</evidence>
<dbReference type="EMBL" id="JBHSEC010000019">
    <property type="protein sequence ID" value="MFC4410709.1"/>
    <property type="molecule type" value="Genomic_DNA"/>
</dbReference>
<dbReference type="InterPro" id="IPR001460">
    <property type="entry name" value="PCN-bd_Tpept"/>
</dbReference>
<evidence type="ECO:0000313" key="18">
    <source>
        <dbReference type="Proteomes" id="UP001595817"/>
    </source>
</evidence>
<protein>
    <submittedName>
        <fullName evidence="17">Transglycosylase domain-containing protein</fullName>
        <ecNumber evidence="17">2.4.-.-</ecNumber>
    </submittedName>
</protein>
<evidence type="ECO:0000256" key="6">
    <source>
        <dbReference type="ARBA" id="ARBA00022679"/>
    </source>
</evidence>
<evidence type="ECO:0000256" key="3">
    <source>
        <dbReference type="ARBA" id="ARBA00022645"/>
    </source>
</evidence>
<evidence type="ECO:0000256" key="13">
    <source>
        <dbReference type="ARBA" id="ARBA00034000"/>
    </source>
</evidence>
<dbReference type="RefSeq" id="WP_378154857.1">
    <property type="nucleotide sequence ID" value="NZ_JBHSEC010000019.1"/>
</dbReference>
<evidence type="ECO:0000256" key="11">
    <source>
        <dbReference type="ARBA" id="ARBA00023268"/>
    </source>
</evidence>
<evidence type="ECO:0000256" key="2">
    <source>
        <dbReference type="ARBA" id="ARBA00022475"/>
    </source>
</evidence>
<dbReference type="InterPro" id="IPR001264">
    <property type="entry name" value="Glyco_trans_51"/>
</dbReference>
<evidence type="ECO:0000256" key="1">
    <source>
        <dbReference type="ARBA" id="ARBA00004236"/>
    </source>
</evidence>
<comment type="catalytic activity">
    <reaction evidence="13">
        <text>Preferential cleavage: (Ac)2-L-Lys-D-Ala-|-D-Ala. Also transpeptidation of peptidyl-alanyl moieties that are N-acyl substituents of D-alanine.</text>
        <dbReference type="EC" id="3.4.16.4"/>
    </reaction>
</comment>
<keyword evidence="8" id="KW-0133">Cell shape</keyword>
<dbReference type="Pfam" id="PF00905">
    <property type="entry name" value="Transpeptidase"/>
    <property type="match status" value="1"/>
</dbReference>
<evidence type="ECO:0000259" key="16">
    <source>
        <dbReference type="Pfam" id="PF00912"/>
    </source>
</evidence>
<dbReference type="Gene3D" id="1.10.3810.10">
    <property type="entry name" value="Biosynthetic peptidoglycan transglycosylase-like"/>
    <property type="match status" value="1"/>
</dbReference>
<dbReference type="EC" id="2.4.-.-" evidence="17"/>
<evidence type="ECO:0000256" key="10">
    <source>
        <dbReference type="ARBA" id="ARBA00023136"/>
    </source>
</evidence>
<keyword evidence="10" id="KW-0472">Membrane</keyword>
<evidence type="ECO:0000256" key="14">
    <source>
        <dbReference type="ARBA" id="ARBA00049902"/>
    </source>
</evidence>
<keyword evidence="3" id="KW-0121">Carboxypeptidase</keyword>
<reference evidence="18" key="1">
    <citation type="journal article" date="2019" name="Int. J. Syst. Evol. Microbiol.">
        <title>The Global Catalogue of Microorganisms (GCM) 10K type strain sequencing project: providing services to taxonomists for standard genome sequencing and annotation.</title>
        <authorList>
            <consortium name="The Broad Institute Genomics Platform"/>
            <consortium name="The Broad Institute Genome Sequencing Center for Infectious Disease"/>
            <person name="Wu L."/>
            <person name="Ma J."/>
        </authorList>
    </citation>
    <scope>NUCLEOTIDE SEQUENCE [LARGE SCALE GENOMIC DNA]</scope>
    <source>
        <strain evidence="18">CCUG 59778</strain>
    </source>
</reference>
<comment type="subcellular location">
    <subcellularLocation>
        <location evidence="1">Cell membrane</location>
    </subcellularLocation>
</comment>
<dbReference type="InterPro" id="IPR023346">
    <property type="entry name" value="Lysozyme-like_dom_sf"/>
</dbReference>
<keyword evidence="4" id="KW-0645">Protease</keyword>
<dbReference type="PANTHER" id="PTHR32282">
    <property type="entry name" value="BINDING PROTEIN TRANSPEPTIDASE, PUTATIVE-RELATED"/>
    <property type="match status" value="1"/>
</dbReference>
<feature type="domain" description="Glycosyl transferase family 51" evidence="16">
    <location>
        <begin position="66"/>
        <end position="234"/>
    </location>
</feature>
<evidence type="ECO:0000256" key="4">
    <source>
        <dbReference type="ARBA" id="ARBA00022670"/>
    </source>
</evidence>
<keyword evidence="7" id="KW-0378">Hydrolase</keyword>
<keyword evidence="9" id="KW-0573">Peptidoglycan synthesis</keyword>
<name>A0ABV8X6S2_9LACT</name>
<dbReference type="GO" id="GO:0016757">
    <property type="term" value="F:glycosyltransferase activity"/>
    <property type="evidence" value="ECO:0007669"/>
    <property type="project" value="UniProtKB-KW"/>
</dbReference>
<dbReference type="InterPro" id="IPR012338">
    <property type="entry name" value="Beta-lactam/transpept-like"/>
</dbReference>